<feature type="domain" description="C2H2-type" evidence="2">
    <location>
        <begin position="341"/>
        <end position="375"/>
    </location>
</feature>
<keyword evidence="4" id="KW-1185">Reference proteome</keyword>
<feature type="domain" description="C2H2-type" evidence="2">
    <location>
        <begin position="233"/>
        <end position="257"/>
    </location>
</feature>
<dbReference type="SMART" id="SM00355">
    <property type="entry name" value="ZnF_C2H2"/>
    <property type="match status" value="4"/>
</dbReference>
<dbReference type="Proteomes" id="UP000024635">
    <property type="component" value="Unassembled WGS sequence"/>
</dbReference>
<sequence>MKTDERDHSQAAAIRETFEKTFGASTSQTCSTDKSKDSVHRVIRQANGFRYAVVDINANTGDELYDLLVDNGFNNFVFLNNLSDHPNFNEQTQQSKKGPSPGVPQFPLEQSSVPDAEVQPSSERCRSPLFEIAKEEATDETPFFEEVSATDLLGSAGEGLPKKPVYTTEVVTLDDSPSPSPVAVSNDEYERDDVAVPFRSLNGSATDDSDTEYITIEPVSKPRARPNPAGSCVDCLLCKNTIMVSRMTNLSNHALRHAVVKKYRCAHCAFQNNVHAKIRAHMNSVHLDETTDVVDNGTPKNVKIWDYLVWKCFSHYLGAKNEKTLEGDVEDNSGVGLEKEYKCTACGEEFLGPTSANGSGSAVLATIENHVKSTHNTGCVESVCVICGYEDDDPRNVRWHLSERHPGFPEEKSIVVLPKSNYLELVTKYFPTAGELANERLNANGGDVRASSSQANAPREELFPHSEMEVSDIEQDGNFTSPSLPCRVGFSSFGLACVAL</sequence>
<organism evidence="3 4">
    <name type="scientific">Ancylostoma ceylanicum</name>
    <dbReference type="NCBI Taxonomy" id="53326"/>
    <lineage>
        <taxon>Eukaryota</taxon>
        <taxon>Metazoa</taxon>
        <taxon>Ecdysozoa</taxon>
        <taxon>Nematoda</taxon>
        <taxon>Chromadorea</taxon>
        <taxon>Rhabditida</taxon>
        <taxon>Rhabditina</taxon>
        <taxon>Rhabditomorpha</taxon>
        <taxon>Strongyloidea</taxon>
        <taxon>Ancylostomatidae</taxon>
        <taxon>Ancylostomatinae</taxon>
        <taxon>Ancylostoma</taxon>
    </lineage>
</organism>
<dbReference type="OrthoDB" id="8117402at2759"/>
<dbReference type="STRING" id="53326.A0A016UJ35"/>
<dbReference type="AlphaFoldDB" id="A0A016UJ35"/>
<feature type="compositionally biased region" description="Polar residues" evidence="1">
    <location>
        <begin position="87"/>
        <end position="97"/>
    </location>
</feature>
<name>A0A016UJ35_9BILA</name>
<dbReference type="EMBL" id="JARK01001375">
    <property type="protein sequence ID" value="EYC14862.1"/>
    <property type="molecule type" value="Genomic_DNA"/>
</dbReference>
<comment type="caution">
    <text evidence="3">The sequence shown here is derived from an EMBL/GenBank/DDBJ whole genome shotgun (WGS) entry which is preliminary data.</text>
</comment>
<evidence type="ECO:0000259" key="2">
    <source>
        <dbReference type="SMART" id="SM00355"/>
    </source>
</evidence>
<proteinExistence type="predicted"/>
<evidence type="ECO:0000256" key="1">
    <source>
        <dbReference type="SAM" id="MobiDB-lite"/>
    </source>
</evidence>
<feature type="domain" description="C2H2-type" evidence="2">
    <location>
        <begin position="382"/>
        <end position="405"/>
    </location>
</feature>
<dbReference type="InterPro" id="IPR013087">
    <property type="entry name" value="Znf_C2H2_type"/>
</dbReference>
<reference evidence="4" key="1">
    <citation type="journal article" date="2015" name="Nat. Genet.">
        <title>The genome and transcriptome of the zoonotic hookworm Ancylostoma ceylanicum identify infection-specific gene families.</title>
        <authorList>
            <person name="Schwarz E.M."/>
            <person name="Hu Y."/>
            <person name="Antoshechkin I."/>
            <person name="Miller M.M."/>
            <person name="Sternberg P.W."/>
            <person name="Aroian R.V."/>
        </authorList>
    </citation>
    <scope>NUCLEOTIDE SEQUENCE</scope>
    <source>
        <strain evidence="4">HY135</strain>
    </source>
</reference>
<gene>
    <name evidence="3" type="primary">Acey_s0039.g5</name>
    <name evidence="3" type="ORF">Y032_0039g5</name>
</gene>
<dbReference type="Gene3D" id="3.30.160.60">
    <property type="entry name" value="Classic Zinc Finger"/>
    <property type="match status" value="1"/>
</dbReference>
<protein>
    <recommendedName>
        <fullName evidence="2">C2H2-type domain-containing protein</fullName>
    </recommendedName>
</protein>
<evidence type="ECO:0000313" key="4">
    <source>
        <dbReference type="Proteomes" id="UP000024635"/>
    </source>
</evidence>
<evidence type="ECO:0000313" key="3">
    <source>
        <dbReference type="EMBL" id="EYC14862.1"/>
    </source>
</evidence>
<feature type="domain" description="C2H2-type" evidence="2">
    <location>
        <begin position="263"/>
        <end position="286"/>
    </location>
</feature>
<accession>A0A016UJ35</accession>
<feature type="region of interest" description="Disordered" evidence="1">
    <location>
        <begin position="87"/>
        <end position="123"/>
    </location>
</feature>